<feature type="compositionally biased region" description="Gly residues" evidence="2">
    <location>
        <begin position="701"/>
        <end position="717"/>
    </location>
</feature>
<comment type="similarity">
    <text evidence="1">Belongs to the SAPAP family.</text>
</comment>
<dbReference type="RefSeq" id="XP_031438034.1">
    <property type="nucleotide sequence ID" value="XM_031582174.2"/>
</dbReference>
<feature type="region of interest" description="Disordered" evidence="2">
    <location>
        <begin position="381"/>
        <end position="455"/>
    </location>
</feature>
<feature type="compositionally biased region" description="Polar residues" evidence="2">
    <location>
        <begin position="594"/>
        <end position="604"/>
    </location>
</feature>
<dbReference type="GO" id="GO:0023052">
    <property type="term" value="P:signaling"/>
    <property type="evidence" value="ECO:0007669"/>
    <property type="project" value="InterPro"/>
</dbReference>
<evidence type="ECO:0000256" key="2">
    <source>
        <dbReference type="SAM" id="MobiDB-lite"/>
    </source>
</evidence>
<sequence length="847" mass="92989">MKSLPGGRPQYPFPPIHTHDPRYTPYLLSPTEGSFPLDAHVSPRTSLHSDCLVMAPGLLPPSAALPAEHVSSSTFPRMHYSSQYYNSIPREDCVALTPTVAHAPMSFSSSGVTHHHQQQHHHYGNALSGHHGNPRGNRLQSGLMDQMEKQRPVQREGFHTLQYQRGTGESPGRIRHLVHSVQKLFTKSHSLEGKANGSRTDSMHHQHHHSSSTSSKHGGSGKRSKSKERRHRSSGDWWSSDDNLDSDGTFRTHGMLRARQQAVASEHAVQHCPPLEHTSGHFGRLSLKTSKSSGDIKCSACKGAPPDGKFLKRSSWSTLTVSQAKEAYRKSSLNLDKPSSLHHEHMGHRLHHYLQVPGDEWSGYPGDRDEEIPCRRMRSSSYVKAMGDEESAGESDTSPKSSPQKAVRPDALVLKSAIQRPHLDPQSQGYHLQTSRDMRPLPSVNLDPPTSYHPPPYRSRNQSYMRAVSTLSQASCVSQVSETEINGQFESVCESVFSELESQAMGALDLPGSFRTRSHSYLRAIQAGYSQDDDCLPSVTSSTVTSTLRSTTEGYDGLDVMSLLNDDIVEDDDAASSSAYQELENLEREHAARSQHSTSSTVTAISVPPTSPRGYRVPLPPRPPPTEPGGPQALQAFKESAGVLAAFNMQWKDEISAMRYELAELRRDVCGELKTFNSNFFNFTQCYNMWSTCRETADGSGSSGGGSGGGGGPGGLGERVSVGTQAGSGRPVRQDTVDASVMCQPEPSVLCQPEPSAFSILDLMRPPLITIPPEPTVPELTVTSASPTSPSPASSRTSEDSTWDPPKKQRHHHHHRPERHDGRRSTSLELWSRKYPSGPMAYLSLSF</sequence>
<feature type="compositionally biased region" description="Polar residues" evidence="2">
    <location>
        <begin position="394"/>
        <end position="404"/>
    </location>
</feature>
<feature type="region of interest" description="Disordered" evidence="2">
    <location>
        <begin position="259"/>
        <end position="294"/>
    </location>
</feature>
<dbReference type="AlphaFoldDB" id="A0A6P8GFV0"/>
<evidence type="ECO:0000313" key="4">
    <source>
        <dbReference type="RefSeq" id="XP_031438034.1"/>
    </source>
</evidence>
<feature type="compositionally biased region" description="Low complexity" evidence="2">
    <location>
        <begin position="777"/>
        <end position="796"/>
    </location>
</feature>
<accession>A0A6P8GFV0</accession>
<dbReference type="PANTHER" id="PTHR12353">
    <property type="entry name" value="DISKS LARGE-ASSOCIATED PROTEIN DAP SAP90/PSD-95-ASSOCIATED PROTEIN"/>
    <property type="match status" value="1"/>
</dbReference>
<dbReference type="Proteomes" id="UP000515152">
    <property type="component" value="Chromosome 15"/>
</dbReference>
<feature type="region of interest" description="Disordered" evidence="2">
    <location>
        <begin position="188"/>
        <end position="244"/>
    </location>
</feature>
<proteinExistence type="inferred from homology"/>
<feature type="compositionally biased region" description="Basic residues" evidence="2">
    <location>
        <begin position="808"/>
        <end position="817"/>
    </location>
</feature>
<dbReference type="GeneID" id="116223893"/>
<feature type="region of interest" description="Disordered" evidence="2">
    <location>
        <begin position="108"/>
        <end position="140"/>
    </location>
</feature>
<dbReference type="GO" id="GO:0099572">
    <property type="term" value="C:postsynaptic specialization"/>
    <property type="evidence" value="ECO:0007669"/>
    <property type="project" value="TreeGrafter"/>
</dbReference>
<feature type="compositionally biased region" description="Pro residues" evidence="2">
    <location>
        <begin position="618"/>
        <end position="628"/>
    </location>
</feature>
<dbReference type="GO" id="GO:0060090">
    <property type="term" value="F:molecular adaptor activity"/>
    <property type="evidence" value="ECO:0007669"/>
    <property type="project" value="TreeGrafter"/>
</dbReference>
<dbReference type="CTD" id="796210"/>
<feature type="region of interest" description="Disordered" evidence="2">
    <location>
        <begin position="770"/>
        <end position="831"/>
    </location>
</feature>
<feature type="compositionally biased region" description="Basic residues" evidence="2">
    <location>
        <begin position="219"/>
        <end position="232"/>
    </location>
</feature>
<dbReference type="InterPro" id="IPR005026">
    <property type="entry name" value="SAPAP"/>
</dbReference>
<feature type="compositionally biased region" description="Basic residues" evidence="2">
    <location>
        <begin position="113"/>
        <end position="123"/>
    </location>
</feature>
<gene>
    <name evidence="4" type="primary">LOC116223893</name>
</gene>
<reference evidence="4" key="1">
    <citation type="submission" date="2025-08" db="UniProtKB">
        <authorList>
            <consortium name="RefSeq"/>
        </authorList>
    </citation>
    <scope>IDENTIFICATION</scope>
</reference>
<name>A0A6P8GFV0_CLUHA</name>
<feature type="region of interest" description="Disordered" evidence="2">
    <location>
        <begin position="587"/>
        <end position="633"/>
    </location>
</feature>
<feature type="region of interest" description="Disordered" evidence="2">
    <location>
        <begin position="696"/>
        <end position="736"/>
    </location>
</feature>
<dbReference type="GO" id="GO:0098978">
    <property type="term" value="C:glutamatergic synapse"/>
    <property type="evidence" value="ECO:0007669"/>
    <property type="project" value="TreeGrafter"/>
</dbReference>
<organism evidence="3 4">
    <name type="scientific">Clupea harengus</name>
    <name type="common">Atlantic herring</name>
    <dbReference type="NCBI Taxonomy" id="7950"/>
    <lineage>
        <taxon>Eukaryota</taxon>
        <taxon>Metazoa</taxon>
        <taxon>Chordata</taxon>
        <taxon>Craniata</taxon>
        <taxon>Vertebrata</taxon>
        <taxon>Euteleostomi</taxon>
        <taxon>Actinopterygii</taxon>
        <taxon>Neopterygii</taxon>
        <taxon>Teleostei</taxon>
        <taxon>Clupei</taxon>
        <taxon>Clupeiformes</taxon>
        <taxon>Clupeoidei</taxon>
        <taxon>Clupeidae</taxon>
        <taxon>Clupea</taxon>
    </lineage>
</organism>
<dbReference type="PANTHER" id="PTHR12353:SF3">
    <property type="entry name" value="DISKS LARGE-ASSOCIATED PROTEIN 2"/>
    <property type="match status" value="1"/>
</dbReference>
<evidence type="ECO:0000313" key="3">
    <source>
        <dbReference type="Proteomes" id="UP000515152"/>
    </source>
</evidence>
<evidence type="ECO:0000256" key="1">
    <source>
        <dbReference type="ARBA" id="ARBA00008839"/>
    </source>
</evidence>
<protein>
    <submittedName>
        <fullName evidence="4">Disks large-associated protein 2 isoform X2</fullName>
    </submittedName>
</protein>
<keyword evidence="3" id="KW-1185">Reference proteome</keyword>